<dbReference type="EMBL" id="JX308286">
    <property type="protein sequence ID" value="AGF34146.1"/>
    <property type="molecule type" value="Genomic_DNA"/>
</dbReference>
<evidence type="ECO:0000313" key="1">
    <source>
        <dbReference type="EMBL" id="AGF34146.1"/>
    </source>
</evidence>
<dbReference type="AlphaFoldDB" id="M1L7D6"/>
<accession>M1L7D6</accession>
<reference evidence="1" key="1">
    <citation type="journal article" date="2013" name="Appl. Environ. Microbiol.">
        <title>RubisCO Gene Clusters Found in a Metagenome Microarray from Acid Mine Drainage.</title>
        <authorList>
            <person name="Guo X."/>
            <person name="Yin H."/>
            <person name="Cong J."/>
            <person name="Dai Z."/>
            <person name="Liang Y."/>
            <person name="Liu X."/>
        </authorList>
    </citation>
    <scope>NUCLEOTIDE SEQUENCE</scope>
</reference>
<organism evidence="1">
    <name type="scientific">uncultured bacterium DX-8J-22</name>
    <dbReference type="NCBI Taxonomy" id="1292055"/>
    <lineage>
        <taxon>Bacteria</taxon>
        <taxon>environmental samples</taxon>
    </lineage>
</organism>
<protein>
    <submittedName>
        <fullName evidence="1">Uncharacterized protein</fullName>
    </submittedName>
</protein>
<name>M1L7D6_9BACT</name>
<sequence length="147" mass="16027">MRPASRFDDLFLAVEGIIPPIVIGLEDALPVTQKVLRVDPLTVRGIIKDHDGMRGIRLAAIHPEIGFIRLAAAGVEDGQGRLVGVQNLSFQQGHFAGFGENADPVFALTQPAAESGARDRYARSLVLGSLPVQRQVIHVFRRHHMGH</sequence>
<proteinExistence type="predicted"/>